<accession>A0A7S4VM54</accession>
<dbReference type="GO" id="GO:0046872">
    <property type="term" value="F:metal ion binding"/>
    <property type="evidence" value="ECO:0007669"/>
    <property type="project" value="UniProtKB-KW"/>
</dbReference>
<dbReference type="Gene3D" id="3.30.450.40">
    <property type="match status" value="1"/>
</dbReference>
<feature type="compositionally biased region" description="Low complexity" evidence="8">
    <location>
        <begin position="31"/>
        <end position="50"/>
    </location>
</feature>
<comment type="cofactor">
    <cofactor evidence="7">
        <name>a divalent metal cation</name>
        <dbReference type="ChEBI" id="CHEBI:60240"/>
    </cofactor>
    <text evidence="7">Binds 2 divalent metal cations per subunit. Site 1 may preferentially bind zinc ions, while site 2 has a preference for magnesium and/or manganese ions.</text>
</comment>
<dbReference type="InterPro" id="IPR023174">
    <property type="entry name" value="PDEase_CS"/>
</dbReference>
<evidence type="ECO:0000313" key="10">
    <source>
        <dbReference type="EMBL" id="CAE4638091.1"/>
    </source>
</evidence>
<evidence type="ECO:0000256" key="6">
    <source>
        <dbReference type="PIRSR" id="PIRSR623088-3"/>
    </source>
</evidence>
<dbReference type="InterPro" id="IPR036971">
    <property type="entry name" value="PDEase_catalytic_dom_sf"/>
</dbReference>
<evidence type="ECO:0000259" key="9">
    <source>
        <dbReference type="PROSITE" id="PS51845"/>
    </source>
</evidence>
<feature type="region of interest" description="Disordered" evidence="8">
    <location>
        <begin position="411"/>
        <end position="488"/>
    </location>
</feature>
<feature type="compositionally biased region" description="Polar residues" evidence="8">
    <location>
        <begin position="1"/>
        <end position="20"/>
    </location>
</feature>
<proteinExistence type="inferred from homology"/>
<dbReference type="SMART" id="SM00065">
    <property type="entry name" value="GAF"/>
    <property type="match status" value="1"/>
</dbReference>
<dbReference type="InterPro" id="IPR002073">
    <property type="entry name" value="PDEase_catalytic_dom"/>
</dbReference>
<feature type="binding site" evidence="5">
    <location>
        <position position="951"/>
    </location>
    <ligand>
        <name>AMP</name>
        <dbReference type="ChEBI" id="CHEBI:456215"/>
    </ligand>
</feature>
<feature type="region of interest" description="Disordered" evidence="8">
    <location>
        <begin position="248"/>
        <end position="332"/>
    </location>
</feature>
<dbReference type="InterPro" id="IPR003607">
    <property type="entry name" value="HD/PDEase_dom"/>
</dbReference>
<dbReference type="PROSITE" id="PS00126">
    <property type="entry name" value="PDEASE_I_1"/>
    <property type="match status" value="1"/>
</dbReference>
<evidence type="ECO:0000256" key="2">
    <source>
        <dbReference type="ARBA" id="ARBA00022723"/>
    </source>
</evidence>
<feature type="binding site" evidence="6">
    <location>
        <position position="848"/>
    </location>
    <ligand>
        <name>Zn(2+)</name>
        <dbReference type="ChEBI" id="CHEBI:29105"/>
        <label>1</label>
    </ligand>
</feature>
<evidence type="ECO:0000256" key="4">
    <source>
        <dbReference type="PIRSR" id="PIRSR623088-1"/>
    </source>
</evidence>
<feature type="compositionally biased region" description="Polar residues" evidence="8">
    <location>
        <begin position="355"/>
        <end position="366"/>
    </location>
</feature>
<dbReference type="Gene3D" id="1.10.1300.10">
    <property type="entry name" value="3'5'-cyclic nucleotide phosphodiesterase, catalytic domain"/>
    <property type="match status" value="1"/>
</dbReference>
<feature type="binding site" evidence="5">
    <location>
        <position position="1005"/>
    </location>
    <ligand>
        <name>AMP</name>
        <dbReference type="ChEBI" id="CHEBI:456215"/>
    </ligand>
</feature>
<evidence type="ECO:0000256" key="1">
    <source>
        <dbReference type="ARBA" id="ARBA00022535"/>
    </source>
</evidence>
<feature type="binding site" evidence="5">
    <location>
        <begin position="807"/>
        <end position="811"/>
    </location>
    <ligand>
        <name>AMP</name>
        <dbReference type="ChEBI" id="CHEBI:456215"/>
    </ligand>
</feature>
<dbReference type="InterPro" id="IPR023088">
    <property type="entry name" value="PDEase"/>
</dbReference>
<feature type="compositionally biased region" description="Low complexity" evidence="8">
    <location>
        <begin position="252"/>
        <end position="277"/>
    </location>
</feature>
<feature type="binding site" evidence="6">
    <location>
        <position position="847"/>
    </location>
    <ligand>
        <name>Zn(2+)</name>
        <dbReference type="ChEBI" id="CHEBI:29105"/>
        <label>1</label>
    </ligand>
</feature>
<feature type="domain" description="PDEase" evidence="9">
    <location>
        <begin position="719"/>
        <end position="1048"/>
    </location>
</feature>
<sequence length="1057" mass="116736">MVSTDISWRGSFTSLGQEFPSSLKEASDPMSMLNNPSNSSRLSSHGSLESYLPTASSTPRAPEPSVPIRREKRAEAVTTTTIRPLCLEEIEVGSPNSTGSTAVSVGNTLSFQAAEAWEEPRASMPEFDGAELRPRSLARHQHIHATTADGLPYLDGEEGDEFNKMDALASPSNRLWTDGSLPQMAWPDQRGSQADVVQPESLHSGASGLRFRSARGALRRLAHNRRKVVTGDGKDDLADLELVAEGSQATMRRSNNSEGGASSSSSRSGFRALRGLPSLPPDDDGDFPHRHTVACDFQAMSSPSHRRLSAPSRSQTRSWEGETSSASDPKWFNSWDGCDVKRTISDSSDVKRTTSDGSDAKQNNSDGAGPRVVWDLEHERRSLPVPSRRADSETPLFRLAEGSTVEVRRTARRKTVSIIDPKPEPTSSAAPSSPRRPSMQAPLKRDSHQDALSQPSQAKEEQAAQIIPARPPTAPQVPQRANPRRRTRALTSCGTPEFETQMKDFRSQGQAQITFPKADAKLCGEDELEYRPSMKFLNKLISATATASEYAKAIKAEVQSIVLAAACAVFYVDYVQEEVLYFSHDSTACGTNWDSGIVGLVARKGAHAHFNGTALIPALADQQLQSLVGPVRSLICVPVRSHLDQHHTIGVIAAMNKMGGQLAEFSERDTKVIQDLARLAGDSFYRHRWKAVETFRSQGDRQALSLLSQTSVEAAGDVSERPGRTAQADTLKGPMRWAEVPSTSAARLPLLQSLSFDSLVYHPGELCEMVDAVMRHSGCIEACAIPEERLKNWSLSAKSFYRDNPFHNWYHAFSVFHMCYFQVYQSSMSDTFSCLDMFGLLIAALCHDLDHPGYNNTYMVDSQSELALLHNDNAVLENHHASLACELLREEHTAIASGLDRTAQTALRRIIIKLILDTDMAHHGKMCQSLQSCSGADDKQLMLSVCIHASDLSGQVLPWKAASKWEERISLEFTNQAKEEIAAGRTPAPFMNFAMDDVKQRGKLQKDFCDFVLLPLWDPYTQLIPSLRPCYENLIKNRSYYEHRWTHGRDLEQDGDQ</sequence>
<keyword evidence="3 7" id="KW-0378">Hydrolase</keyword>
<dbReference type="GO" id="GO:0004114">
    <property type="term" value="F:3',5'-cyclic-nucleotide phosphodiesterase activity"/>
    <property type="evidence" value="ECO:0007669"/>
    <property type="project" value="InterPro"/>
</dbReference>
<evidence type="ECO:0000256" key="8">
    <source>
        <dbReference type="SAM" id="MobiDB-lite"/>
    </source>
</evidence>
<dbReference type="PRINTS" id="PR00387">
    <property type="entry name" value="PDIESTERASE1"/>
</dbReference>
<feature type="binding site" evidence="6">
    <location>
        <position position="848"/>
    </location>
    <ligand>
        <name>Zn(2+)</name>
        <dbReference type="ChEBI" id="CHEBI:29105"/>
        <label>2</label>
    </ligand>
</feature>
<dbReference type="PROSITE" id="PS51845">
    <property type="entry name" value="PDEASE_I_2"/>
    <property type="match status" value="1"/>
</dbReference>
<keyword evidence="2 6" id="KW-0479">Metal-binding</keyword>
<organism evidence="10">
    <name type="scientific">Alexandrium monilatum</name>
    <dbReference type="NCBI Taxonomy" id="311494"/>
    <lineage>
        <taxon>Eukaryota</taxon>
        <taxon>Sar</taxon>
        <taxon>Alveolata</taxon>
        <taxon>Dinophyceae</taxon>
        <taxon>Gonyaulacales</taxon>
        <taxon>Pyrocystaceae</taxon>
        <taxon>Alexandrium</taxon>
    </lineage>
</organism>
<feature type="active site" description="Proton donor" evidence="4">
    <location>
        <position position="807"/>
    </location>
</feature>
<dbReference type="AlphaFoldDB" id="A0A7S4VM54"/>
<feature type="binding site" evidence="6">
    <location>
        <position position="951"/>
    </location>
    <ligand>
        <name>Zn(2+)</name>
        <dbReference type="ChEBI" id="CHEBI:29105"/>
        <label>1</label>
    </ligand>
</feature>
<feature type="compositionally biased region" description="Low complexity" evidence="8">
    <location>
        <begin position="425"/>
        <end position="442"/>
    </location>
</feature>
<dbReference type="EMBL" id="HBNR01066091">
    <property type="protein sequence ID" value="CAE4638091.1"/>
    <property type="molecule type" value="Transcribed_RNA"/>
</dbReference>
<dbReference type="SUPFAM" id="SSF109604">
    <property type="entry name" value="HD-domain/PDEase-like"/>
    <property type="match status" value="1"/>
</dbReference>
<dbReference type="SUPFAM" id="SSF55781">
    <property type="entry name" value="GAF domain-like"/>
    <property type="match status" value="1"/>
</dbReference>
<dbReference type="PANTHER" id="PTHR11347">
    <property type="entry name" value="CYCLIC NUCLEOTIDE PHOSPHODIESTERASE"/>
    <property type="match status" value="1"/>
</dbReference>
<protein>
    <recommendedName>
        <fullName evidence="7">Phosphodiesterase</fullName>
        <ecNumber evidence="7">3.1.4.-</ecNumber>
    </recommendedName>
</protein>
<dbReference type="Pfam" id="PF01590">
    <property type="entry name" value="GAF"/>
    <property type="match status" value="1"/>
</dbReference>
<dbReference type="EC" id="3.1.4.-" evidence="7"/>
<feature type="region of interest" description="Disordered" evidence="8">
    <location>
        <begin position="1"/>
        <end position="75"/>
    </location>
</feature>
<evidence type="ECO:0000256" key="5">
    <source>
        <dbReference type="PIRSR" id="PIRSR623088-2"/>
    </source>
</evidence>
<comment type="similarity">
    <text evidence="7">Belongs to the cyclic nucleotide phosphodiesterase family.</text>
</comment>
<feature type="compositionally biased region" description="Polar residues" evidence="8">
    <location>
        <begin position="311"/>
        <end position="327"/>
    </location>
</feature>
<dbReference type="Pfam" id="PF00233">
    <property type="entry name" value="PDEase_I"/>
    <property type="match status" value="1"/>
</dbReference>
<evidence type="ECO:0000256" key="3">
    <source>
        <dbReference type="ARBA" id="ARBA00022801"/>
    </source>
</evidence>
<dbReference type="InterPro" id="IPR029016">
    <property type="entry name" value="GAF-like_dom_sf"/>
</dbReference>
<reference evidence="10" key="1">
    <citation type="submission" date="2021-01" db="EMBL/GenBank/DDBJ databases">
        <authorList>
            <person name="Corre E."/>
            <person name="Pelletier E."/>
            <person name="Niang G."/>
            <person name="Scheremetjew M."/>
            <person name="Finn R."/>
            <person name="Kale V."/>
            <person name="Holt S."/>
            <person name="Cochrane G."/>
            <person name="Meng A."/>
            <person name="Brown T."/>
            <person name="Cohen L."/>
        </authorList>
    </citation>
    <scope>NUCLEOTIDE SEQUENCE</scope>
    <source>
        <strain evidence="10">CCMP3105</strain>
    </source>
</reference>
<dbReference type="CDD" id="cd00077">
    <property type="entry name" value="HDc"/>
    <property type="match status" value="1"/>
</dbReference>
<feature type="compositionally biased region" description="Basic and acidic residues" evidence="8">
    <location>
        <begin position="345"/>
        <end position="354"/>
    </location>
</feature>
<dbReference type="InterPro" id="IPR003018">
    <property type="entry name" value="GAF"/>
</dbReference>
<feature type="binding site" evidence="6">
    <location>
        <position position="811"/>
    </location>
    <ligand>
        <name>Zn(2+)</name>
        <dbReference type="ChEBI" id="CHEBI:29105"/>
        <label>1</label>
    </ligand>
</feature>
<keyword evidence="1" id="KW-0140">cGMP</keyword>
<evidence type="ECO:0000256" key="7">
    <source>
        <dbReference type="RuleBase" id="RU363067"/>
    </source>
</evidence>
<name>A0A7S4VM54_9DINO</name>
<gene>
    <name evidence="10" type="ORF">AMON00008_LOCUS46685</name>
</gene>
<dbReference type="GO" id="GO:0007165">
    <property type="term" value="P:signal transduction"/>
    <property type="evidence" value="ECO:0007669"/>
    <property type="project" value="InterPro"/>
</dbReference>
<feature type="binding site" evidence="5">
    <location>
        <position position="848"/>
    </location>
    <ligand>
        <name>AMP</name>
        <dbReference type="ChEBI" id="CHEBI:456215"/>
    </ligand>
</feature>
<feature type="region of interest" description="Disordered" evidence="8">
    <location>
        <begin position="345"/>
        <end position="372"/>
    </location>
</feature>
<dbReference type="SMART" id="SM00471">
    <property type="entry name" value="HDc"/>
    <property type="match status" value="1"/>
</dbReference>